<dbReference type="RefSeq" id="WP_125252591.1">
    <property type="nucleotide sequence ID" value="NZ_AQHF01000034.1"/>
</dbReference>
<name>A0A8I0MZX7_9GAMM</name>
<accession>A0A8I0MZX7</accession>
<gene>
    <name evidence="1" type="ORF">PPEP_b0892</name>
</gene>
<protein>
    <submittedName>
        <fullName evidence="1">Uncharacterized protein</fullName>
    </submittedName>
</protein>
<dbReference type="Proteomes" id="UP000660708">
    <property type="component" value="Unassembled WGS sequence"/>
</dbReference>
<keyword evidence="2" id="KW-1185">Reference proteome</keyword>
<comment type="caution">
    <text evidence="1">The sequence shown here is derived from an EMBL/GenBank/DDBJ whole genome shotgun (WGS) entry which is preliminary data.</text>
</comment>
<evidence type="ECO:0000313" key="2">
    <source>
        <dbReference type="Proteomes" id="UP000660708"/>
    </source>
</evidence>
<proteinExistence type="predicted"/>
<dbReference type="EMBL" id="AQHF01000034">
    <property type="protein sequence ID" value="MBE0349010.1"/>
    <property type="molecule type" value="Genomic_DNA"/>
</dbReference>
<evidence type="ECO:0000313" key="1">
    <source>
        <dbReference type="EMBL" id="MBE0349010.1"/>
    </source>
</evidence>
<dbReference type="AlphaFoldDB" id="A0A8I0MZX7"/>
<reference evidence="1 2" key="1">
    <citation type="submission" date="2015-06" db="EMBL/GenBank/DDBJ databases">
        <title>Genome sequence of Pseudoalteromonas peptidolytica.</title>
        <authorList>
            <person name="Xie B.-B."/>
            <person name="Rong J.-C."/>
            <person name="Qin Q.-L."/>
            <person name="Zhang Y.-Z."/>
        </authorList>
    </citation>
    <scope>NUCLEOTIDE SEQUENCE [LARGE SCALE GENOMIC DNA]</scope>
    <source>
        <strain evidence="1 2">F12-50-A1</strain>
    </source>
</reference>
<organism evidence="1 2">
    <name type="scientific">Pseudoalteromonas peptidolytica F12-50-A1</name>
    <dbReference type="NCBI Taxonomy" id="1315280"/>
    <lineage>
        <taxon>Bacteria</taxon>
        <taxon>Pseudomonadati</taxon>
        <taxon>Pseudomonadota</taxon>
        <taxon>Gammaproteobacteria</taxon>
        <taxon>Alteromonadales</taxon>
        <taxon>Pseudoalteromonadaceae</taxon>
        <taxon>Pseudoalteromonas</taxon>
    </lineage>
</organism>
<sequence length="169" mass="19161">MHEHTQRICDFLSEINLPYKLHSVEADTFLPGLKTVMGTLYIDTDKLMYPGDILHESGHIAVCEPIYRKQLHEDVYKNGLKNGREKQAMHAEEMAAIAWSVAAIQHIGLPIEVVLHQDGYKGASSNLIDAFKSGGGLGYPLLDAWEMTCPKAGFPKMKIWIRERRWINE</sequence>